<organism evidence="2 3">
    <name type="scientific">Apostasia shenzhenica</name>
    <dbReference type="NCBI Taxonomy" id="1088818"/>
    <lineage>
        <taxon>Eukaryota</taxon>
        <taxon>Viridiplantae</taxon>
        <taxon>Streptophyta</taxon>
        <taxon>Embryophyta</taxon>
        <taxon>Tracheophyta</taxon>
        <taxon>Spermatophyta</taxon>
        <taxon>Magnoliopsida</taxon>
        <taxon>Liliopsida</taxon>
        <taxon>Asparagales</taxon>
        <taxon>Orchidaceae</taxon>
        <taxon>Apostasioideae</taxon>
        <taxon>Apostasia</taxon>
    </lineage>
</organism>
<gene>
    <name evidence="2" type="ORF">AXF42_Ash016580</name>
</gene>
<evidence type="ECO:0000313" key="2">
    <source>
        <dbReference type="EMBL" id="PKA49391.1"/>
    </source>
</evidence>
<name>A0A2I0A1H0_9ASPA</name>
<sequence length="75" mass="8169">MYTAGSRVSFARSRHHLFQVSMKALEDVDVGCGGPGNTKERKRVPGDGGVQMGEPINRGSGGRFCPRQPEKHTEI</sequence>
<evidence type="ECO:0000313" key="3">
    <source>
        <dbReference type="Proteomes" id="UP000236161"/>
    </source>
</evidence>
<feature type="region of interest" description="Disordered" evidence="1">
    <location>
        <begin position="30"/>
        <end position="75"/>
    </location>
</feature>
<accession>A0A2I0A1H0</accession>
<reference evidence="2 3" key="1">
    <citation type="journal article" date="2017" name="Nature">
        <title>The Apostasia genome and the evolution of orchids.</title>
        <authorList>
            <person name="Zhang G.Q."/>
            <person name="Liu K.W."/>
            <person name="Li Z."/>
            <person name="Lohaus R."/>
            <person name="Hsiao Y.Y."/>
            <person name="Niu S.C."/>
            <person name="Wang J.Y."/>
            <person name="Lin Y.C."/>
            <person name="Xu Q."/>
            <person name="Chen L.J."/>
            <person name="Yoshida K."/>
            <person name="Fujiwara S."/>
            <person name="Wang Z.W."/>
            <person name="Zhang Y.Q."/>
            <person name="Mitsuda N."/>
            <person name="Wang M."/>
            <person name="Liu G.H."/>
            <person name="Pecoraro L."/>
            <person name="Huang H.X."/>
            <person name="Xiao X.J."/>
            <person name="Lin M."/>
            <person name="Wu X.Y."/>
            <person name="Wu W.L."/>
            <person name="Chen Y.Y."/>
            <person name="Chang S.B."/>
            <person name="Sakamoto S."/>
            <person name="Ohme-Takagi M."/>
            <person name="Yagi M."/>
            <person name="Zeng S.J."/>
            <person name="Shen C.Y."/>
            <person name="Yeh C.M."/>
            <person name="Luo Y.B."/>
            <person name="Tsai W.C."/>
            <person name="Van de Peer Y."/>
            <person name="Liu Z.J."/>
        </authorList>
    </citation>
    <scope>NUCLEOTIDE SEQUENCE [LARGE SCALE GENOMIC DNA]</scope>
    <source>
        <strain evidence="3">cv. Shenzhen</strain>
        <tissue evidence="2">Stem</tissue>
    </source>
</reference>
<dbReference type="Proteomes" id="UP000236161">
    <property type="component" value="Unassembled WGS sequence"/>
</dbReference>
<dbReference type="AlphaFoldDB" id="A0A2I0A1H0"/>
<evidence type="ECO:0000256" key="1">
    <source>
        <dbReference type="SAM" id="MobiDB-lite"/>
    </source>
</evidence>
<proteinExistence type="predicted"/>
<keyword evidence="3" id="KW-1185">Reference proteome</keyword>
<dbReference type="EMBL" id="KZ452038">
    <property type="protein sequence ID" value="PKA49391.1"/>
    <property type="molecule type" value="Genomic_DNA"/>
</dbReference>
<protein>
    <submittedName>
        <fullName evidence="2">Uncharacterized protein</fullName>
    </submittedName>
</protein>